<feature type="compositionally biased region" description="Polar residues" evidence="5">
    <location>
        <begin position="188"/>
        <end position="203"/>
    </location>
</feature>
<dbReference type="GO" id="GO:0005634">
    <property type="term" value="C:nucleus"/>
    <property type="evidence" value="ECO:0007669"/>
    <property type="project" value="UniProtKB-SubCell"/>
</dbReference>
<dbReference type="Proteomes" id="UP000694255">
    <property type="component" value="Unassembled WGS sequence"/>
</dbReference>
<keyword evidence="3" id="KW-0804">Transcription</keyword>
<sequence>MDDYLKDSPSDYSTTNIPSNTASPPNYKYINTSYDTSSTASQPQQQQQQQQQQQSNPYNYSFDTITSNNNTTHDFSLNLNYSGFNNNNNTNNTTDNTSMANTNNNSAFNSNTQLASGDYLSPTGFSFNPGSDTNTYAGSDPSSLPNEEQFLDDVDTIGFSHTVLGPQLQAGRPQSASPQLPLSPQQQYTGTSNTLDEIMSPPNNGYDNSTTTSTFLNPQYFSPPTRGGGYNPLNSIAEGELASSFNDNTFSPQYSRKGSISGYNPQPNAPDLLSGSYLSPQYNPPYTSPPNYNNDTYLNSPPQSHSQYLPRINMSSSIPVKAEYWNALSPPPQQAILSSSVPSSSTGGVPTSPSGISRESVPTKQLSKEEKLKRRREFHNAVERRRRDLIKERIKELGVIVPPSLLNPQLCAVQTLQRKSGSGNMNAGDLTDLINNIKVKETKPNKSTILNRAVDYIEHLNYVLNQQDKTRSELQARIEMLEKDLNDPTASSSSAGGGIDQVAYDEYTTLTTTSGGGGGGDYSQYQSSSSSQQPIFGTQYSTEGIKSERDYNPDEFFVDIVNTGNQ</sequence>
<feature type="compositionally biased region" description="Polar residues" evidence="5">
    <location>
        <begin position="55"/>
        <end position="69"/>
    </location>
</feature>
<dbReference type="InterPro" id="IPR051732">
    <property type="entry name" value="USF"/>
</dbReference>
<dbReference type="PANTHER" id="PTHR46117:SF3">
    <property type="entry name" value="FI24210P1"/>
    <property type="match status" value="1"/>
</dbReference>
<evidence type="ECO:0000259" key="6">
    <source>
        <dbReference type="PROSITE" id="PS50888"/>
    </source>
</evidence>
<comment type="caution">
    <text evidence="7">The sequence shown here is derived from an EMBL/GenBank/DDBJ whole genome shotgun (WGS) entry which is preliminary data.</text>
</comment>
<feature type="region of interest" description="Disordered" evidence="5">
    <location>
        <begin position="168"/>
        <end position="203"/>
    </location>
</feature>
<accession>A0A8J5V045</accession>
<dbReference type="SMART" id="SM00353">
    <property type="entry name" value="HLH"/>
    <property type="match status" value="1"/>
</dbReference>
<evidence type="ECO:0000256" key="1">
    <source>
        <dbReference type="ARBA" id="ARBA00004123"/>
    </source>
</evidence>
<protein>
    <submittedName>
        <fullName evidence="7">RTG3</fullName>
    </submittedName>
</protein>
<feature type="compositionally biased region" description="Low complexity" evidence="5">
    <location>
        <begin position="173"/>
        <end position="187"/>
    </location>
</feature>
<dbReference type="PANTHER" id="PTHR46117">
    <property type="entry name" value="FI24210P1"/>
    <property type="match status" value="1"/>
</dbReference>
<evidence type="ECO:0000256" key="5">
    <source>
        <dbReference type="SAM" id="MobiDB-lite"/>
    </source>
</evidence>
<feature type="compositionally biased region" description="Low complexity" evidence="5">
    <location>
        <begin position="338"/>
        <end position="355"/>
    </location>
</feature>
<dbReference type="AlphaFoldDB" id="A0A8J5V045"/>
<dbReference type="EMBL" id="JAGSYN010000051">
    <property type="protein sequence ID" value="KAG7665240.1"/>
    <property type="molecule type" value="Genomic_DNA"/>
</dbReference>
<dbReference type="GO" id="GO:0000978">
    <property type="term" value="F:RNA polymerase II cis-regulatory region sequence-specific DNA binding"/>
    <property type="evidence" value="ECO:0007669"/>
    <property type="project" value="TreeGrafter"/>
</dbReference>
<evidence type="ECO:0000256" key="2">
    <source>
        <dbReference type="ARBA" id="ARBA00023015"/>
    </source>
</evidence>
<feature type="compositionally biased region" description="Low complexity" evidence="5">
    <location>
        <begin position="42"/>
        <end position="54"/>
    </location>
</feature>
<dbReference type="GeneID" id="73468097"/>
<feature type="region of interest" description="Disordered" evidence="5">
    <location>
        <begin position="336"/>
        <end position="374"/>
    </location>
</feature>
<feature type="region of interest" description="Disordered" evidence="5">
    <location>
        <begin position="510"/>
        <end position="553"/>
    </location>
</feature>
<reference evidence="7 8" key="1">
    <citation type="journal article" date="2021" name="DNA Res.">
        <title>Genome analysis of Candida subhashii reveals its hybrid nature and dual mitochondrial genome conformations.</title>
        <authorList>
            <person name="Mixao V."/>
            <person name="Hegedusova E."/>
            <person name="Saus E."/>
            <person name="Pryszcz L.P."/>
            <person name="Cillingova A."/>
            <person name="Nosek J."/>
            <person name="Gabaldon T."/>
        </authorList>
    </citation>
    <scope>NUCLEOTIDE SEQUENCE [LARGE SCALE GENOMIC DNA]</scope>
    <source>
        <strain evidence="7 8">CBS 10753</strain>
    </source>
</reference>
<evidence type="ECO:0000313" key="7">
    <source>
        <dbReference type="EMBL" id="KAG7665240.1"/>
    </source>
</evidence>
<organism evidence="7 8">
    <name type="scientific">[Candida] subhashii</name>
    <dbReference type="NCBI Taxonomy" id="561895"/>
    <lineage>
        <taxon>Eukaryota</taxon>
        <taxon>Fungi</taxon>
        <taxon>Dikarya</taxon>
        <taxon>Ascomycota</taxon>
        <taxon>Saccharomycotina</taxon>
        <taxon>Pichiomycetes</taxon>
        <taxon>Debaryomycetaceae</taxon>
        <taxon>Spathaspora</taxon>
    </lineage>
</organism>
<dbReference type="PROSITE" id="PS50888">
    <property type="entry name" value="BHLH"/>
    <property type="match status" value="1"/>
</dbReference>
<dbReference type="GO" id="GO:0046983">
    <property type="term" value="F:protein dimerization activity"/>
    <property type="evidence" value="ECO:0007669"/>
    <property type="project" value="InterPro"/>
</dbReference>
<dbReference type="Pfam" id="PF00010">
    <property type="entry name" value="HLH"/>
    <property type="match status" value="1"/>
</dbReference>
<feature type="compositionally biased region" description="Polar residues" evidence="5">
    <location>
        <begin position="247"/>
        <end position="266"/>
    </location>
</feature>
<dbReference type="CDD" id="cd11387">
    <property type="entry name" value="bHLHzip_USF_MITF"/>
    <property type="match status" value="1"/>
</dbReference>
<evidence type="ECO:0000313" key="8">
    <source>
        <dbReference type="Proteomes" id="UP000694255"/>
    </source>
</evidence>
<name>A0A8J5V045_9ASCO</name>
<keyword evidence="4" id="KW-0539">Nucleus</keyword>
<gene>
    <name evidence="7" type="ORF">J8A68_001296</name>
</gene>
<feature type="compositionally biased region" description="Low complexity" evidence="5">
    <location>
        <begin position="522"/>
        <end position="533"/>
    </location>
</feature>
<dbReference type="OrthoDB" id="690068at2759"/>
<feature type="compositionally biased region" description="Polar residues" evidence="5">
    <location>
        <begin position="534"/>
        <end position="544"/>
    </location>
</feature>
<proteinExistence type="predicted"/>
<feature type="compositionally biased region" description="Polar residues" evidence="5">
    <location>
        <begin position="10"/>
        <end position="41"/>
    </location>
</feature>
<evidence type="ECO:0000256" key="3">
    <source>
        <dbReference type="ARBA" id="ARBA00023163"/>
    </source>
</evidence>
<comment type="subcellular location">
    <subcellularLocation>
        <location evidence="1">Nucleus</location>
    </subcellularLocation>
</comment>
<feature type="region of interest" description="Disordered" evidence="5">
    <location>
        <begin position="247"/>
        <end position="305"/>
    </location>
</feature>
<keyword evidence="8" id="KW-1185">Reference proteome</keyword>
<dbReference type="GO" id="GO:0000981">
    <property type="term" value="F:DNA-binding transcription factor activity, RNA polymerase II-specific"/>
    <property type="evidence" value="ECO:0007669"/>
    <property type="project" value="TreeGrafter"/>
</dbReference>
<dbReference type="RefSeq" id="XP_049265472.1">
    <property type="nucleotide sequence ID" value="XM_049404934.1"/>
</dbReference>
<dbReference type="InterPro" id="IPR011598">
    <property type="entry name" value="bHLH_dom"/>
</dbReference>
<keyword evidence="2" id="KW-0805">Transcription regulation</keyword>
<feature type="region of interest" description="Disordered" evidence="5">
    <location>
        <begin position="1"/>
        <end position="69"/>
    </location>
</feature>
<feature type="domain" description="BHLH" evidence="6">
    <location>
        <begin position="374"/>
        <end position="460"/>
    </location>
</feature>
<evidence type="ECO:0000256" key="4">
    <source>
        <dbReference type="ARBA" id="ARBA00023242"/>
    </source>
</evidence>